<feature type="domain" description="DUF7704" evidence="2">
    <location>
        <begin position="3"/>
        <end position="138"/>
    </location>
</feature>
<keyword evidence="1" id="KW-0472">Membrane</keyword>
<feature type="transmembrane region" description="Helical" evidence="1">
    <location>
        <begin position="82"/>
        <end position="106"/>
    </location>
</feature>
<feature type="transmembrane region" description="Helical" evidence="1">
    <location>
        <begin position="12"/>
        <end position="31"/>
    </location>
</feature>
<sequence>MSPIPLTYRIIFNYVEPLLATLGAIQAVVAPRDLLRLSLPSVPYTTAMYPLFPQMCGAWLMFAFHDVVTLRIYQDVHVWKHILGAAIFSDLGYTTGLVHSMGPAWFFNPLRWDGANAFTVVSTLLPLLAKILFVLGVGLPRPAPPRIKVSDKEL</sequence>
<evidence type="ECO:0000313" key="4">
    <source>
        <dbReference type="Proteomes" id="UP001444661"/>
    </source>
</evidence>
<keyword evidence="4" id="KW-1185">Reference proteome</keyword>
<dbReference type="EMBL" id="JAQQWK010000006">
    <property type="protein sequence ID" value="KAK8039147.1"/>
    <property type="molecule type" value="Genomic_DNA"/>
</dbReference>
<gene>
    <name evidence="3" type="ORF">PG993_007558</name>
</gene>
<comment type="caution">
    <text evidence="3">The sequence shown here is derived from an EMBL/GenBank/DDBJ whole genome shotgun (WGS) entry which is preliminary data.</text>
</comment>
<dbReference type="Pfam" id="PF24803">
    <property type="entry name" value="DUF7704"/>
    <property type="match status" value="1"/>
</dbReference>
<feature type="transmembrane region" description="Helical" evidence="1">
    <location>
        <begin position="118"/>
        <end position="139"/>
    </location>
</feature>
<name>A0ABR1SXV0_9PEZI</name>
<dbReference type="InterPro" id="IPR056121">
    <property type="entry name" value="DUF7704"/>
</dbReference>
<organism evidence="3 4">
    <name type="scientific">Apiospora rasikravindrae</name>
    <dbReference type="NCBI Taxonomy" id="990691"/>
    <lineage>
        <taxon>Eukaryota</taxon>
        <taxon>Fungi</taxon>
        <taxon>Dikarya</taxon>
        <taxon>Ascomycota</taxon>
        <taxon>Pezizomycotina</taxon>
        <taxon>Sordariomycetes</taxon>
        <taxon>Xylariomycetidae</taxon>
        <taxon>Amphisphaeriales</taxon>
        <taxon>Apiosporaceae</taxon>
        <taxon>Apiospora</taxon>
    </lineage>
</organism>
<feature type="transmembrane region" description="Helical" evidence="1">
    <location>
        <begin position="51"/>
        <end position="70"/>
    </location>
</feature>
<evidence type="ECO:0000259" key="2">
    <source>
        <dbReference type="Pfam" id="PF24803"/>
    </source>
</evidence>
<dbReference type="Proteomes" id="UP001444661">
    <property type="component" value="Unassembled WGS sequence"/>
</dbReference>
<dbReference type="PANTHER" id="PTHR37019">
    <property type="entry name" value="CHROMOSOME 1, WHOLE GENOME SHOTGUN SEQUENCE"/>
    <property type="match status" value="1"/>
</dbReference>
<protein>
    <recommendedName>
        <fullName evidence="2">DUF7704 domain-containing protein</fullName>
    </recommendedName>
</protein>
<dbReference type="PANTHER" id="PTHR37019:SF1">
    <property type="entry name" value="EXPERA DOMAIN-CONTAINING PROTEIN"/>
    <property type="match status" value="1"/>
</dbReference>
<evidence type="ECO:0000256" key="1">
    <source>
        <dbReference type="SAM" id="Phobius"/>
    </source>
</evidence>
<keyword evidence="1" id="KW-0812">Transmembrane</keyword>
<accession>A0ABR1SXV0</accession>
<evidence type="ECO:0000313" key="3">
    <source>
        <dbReference type="EMBL" id="KAK8039147.1"/>
    </source>
</evidence>
<reference evidence="3 4" key="1">
    <citation type="submission" date="2023-01" db="EMBL/GenBank/DDBJ databases">
        <title>Analysis of 21 Apiospora genomes using comparative genomics revels a genus with tremendous synthesis potential of carbohydrate active enzymes and secondary metabolites.</title>
        <authorList>
            <person name="Sorensen T."/>
        </authorList>
    </citation>
    <scope>NUCLEOTIDE SEQUENCE [LARGE SCALE GENOMIC DNA]</scope>
    <source>
        <strain evidence="3 4">CBS 33761</strain>
    </source>
</reference>
<proteinExistence type="predicted"/>
<keyword evidence="1" id="KW-1133">Transmembrane helix</keyword>